<name>A0AAV2ZUP7_PYXAD</name>
<comment type="caution">
    <text evidence="1">The sequence shown here is derived from an EMBL/GenBank/DDBJ whole genome shotgun (WGS) entry which is preliminary data.</text>
</comment>
<dbReference type="GO" id="GO:0007144">
    <property type="term" value="P:female meiosis I"/>
    <property type="evidence" value="ECO:0007669"/>
    <property type="project" value="TreeGrafter"/>
</dbReference>
<dbReference type="GO" id="GO:0005634">
    <property type="term" value="C:nucleus"/>
    <property type="evidence" value="ECO:0007669"/>
    <property type="project" value="TreeGrafter"/>
</dbReference>
<dbReference type="AlphaFoldDB" id="A0AAV2ZUP7"/>
<sequence>MAEVLEVEETGNTFQSSDSFFTHWGEFFASRLSAPSDEKRPLAIAQPNTRTQSEKNECEIEADLNGLVSSIVDEDKAQPSVAVRNCSSLVNPLLEINLNRTSGHQNLMPDIKQYEELAILQQGSPGVESVTSKETHKMQGLYHELPGVNQSDNWSFSVWTNTRRSHNINPRTVNKESSLSQNLMSSMLPETSKETFYTEHDRYDSPNINNTKYNQNAVHGFQEDGSLGDMSSDLTTLDAAVHPKPIQPKQHNTFVGNQSYDLPQATNRIPDSLFMPVPDQKSDFGRKTLGGGSSAFTYHRQVTQRNDVQGAHVLKSNNHLPIAKSSWPLWMNCQLQSHSANSYQTQLEMNGNLPASQKDSVSGFNSSSPWFNGNFPTYRSENPAYPFSEYSRGTNPNNSRFGIAKEECVHEAATTKSLEPFNGLHENVSSQRNCNENTGKKISQDMRMQYTSDLYSKFQAQTCNVANSKNQRLGSHNIKPQDGSKGSLSLAARSVSASLVGNMPTNVTPLSAPNFQSCFSKSVGASNYACKELGNICNFVHGDTSWQNMAPMLSSQKSSKLRNRSVAQLSLCLEECCYQFKALEEDRRKVEYILMENYPGDLMSSFNNICIPKLPSNPTRVDRLIVDQLHEQARVTTMVGKMERYCGMSFHNNISAALDSLLESIHIVQARRREEMVNTSGRQMHKRAYAQDDKDVYALAISIKNLTSANRKVRTALWCALQMALPFQSNIPDDNEPFTIIQH</sequence>
<proteinExistence type="predicted"/>
<dbReference type="Pfam" id="PF15189">
    <property type="entry name" value="MEIOC"/>
    <property type="match status" value="1"/>
</dbReference>
<accession>A0AAV2ZUP7</accession>
<dbReference type="EMBL" id="DYDO01000006">
    <property type="protein sequence ID" value="DBA22214.1"/>
    <property type="molecule type" value="Genomic_DNA"/>
</dbReference>
<dbReference type="PANTHER" id="PTHR33861:SF3">
    <property type="entry name" value="MEIOSIS-SPECIFIC COILED-COIL DOMAIN-CONTAINING PROTEIN MEIOC"/>
    <property type="match status" value="1"/>
</dbReference>
<evidence type="ECO:0000313" key="1">
    <source>
        <dbReference type="EMBL" id="DBA22214.1"/>
    </source>
</evidence>
<dbReference type="PANTHER" id="PTHR33861">
    <property type="entry name" value="PROTEIN CBG18333"/>
    <property type="match status" value="1"/>
</dbReference>
<dbReference type="GO" id="GO:0048255">
    <property type="term" value="P:mRNA stabilization"/>
    <property type="evidence" value="ECO:0007669"/>
    <property type="project" value="TreeGrafter"/>
</dbReference>
<protein>
    <recommendedName>
        <fullName evidence="3">C3H1-type domain-containing protein</fullName>
    </recommendedName>
</protein>
<evidence type="ECO:0008006" key="3">
    <source>
        <dbReference type="Google" id="ProtNLM"/>
    </source>
</evidence>
<evidence type="ECO:0000313" key="2">
    <source>
        <dbReference type="Proteomes" id="UP001181693"/>
    </source>
</evidence>
<gene>
    <name evidence="1" type="ORF">GDO54_013267</name>
</gene>
<keyword evidence="2" id="KW-1185">Reference proteome</keyword>
<dbReference type="Proteomes" id="UP001181693">
    <property type="component" value="Unassembled WGS sequence"/>
</dbReference>
<dbReference type="GO" id="GO:0007141">
    <property type="term" value="P:male meiosis I"/>
    <property type="evidence" value="ECO:0007669"/>
    <property type="project" value="TreeGrafter"/>
</dbReference>
<reference evidence="1" key="1">
    <citation type="thesis" date="2020" institute="ProQuest LLC" country="789 East Eisenhower Parkway, Ann Arbor, MI, USA">
        <title>Comparative Genomics and Chromosome Evolution.</title>
        <authorList>
            <person name="Mudd A.B."/>
        </authorList>
    </citation>
    <scope>NUCLEOTIDE SEQUENCE</scope>
    <source>
        <strain evidence="1">1538</strain>
        <tissue evidence="1">Blood</tissue>
    </source>
</reference>
<organism evidence="1 2">
    <name type="scientific">Pyxicephalus adspersus</name>
    <name type="common">African bullfrog</name>
    <dbReference type="NCBI Taxonomy" id="30357"/>
    <lineage>
        <taxon>Eukaryota</taxon>
        <taxon>Metazoa</taxon>
        <taxon>Chordata</taxon>
        <taxon>Craniata</taxon>
        <taxon>Vertebrata</taxon>
        <taxon>Euteleostomi</taxon>
        <taxon>Amphibia</taxon>
        <taxon>Batrachia</taxon>
        <taxon>Anura</taxon>
        <taxon>Neobatrachia</taxon>
        <taxon>Ranoidea</taxon>
        <taxon>Pyxicephalidae</taxon>
        <taxon>Pyxicephalinae</taxon>
        <taxon>Pyxicephalus</taxon>
    </lineage>
</organism>
<dbReference type="GO" id="GO:0005737">
    <property type="term" value="C:cytoplasm"/>
    <property type="evidence" value="ECO:0007669"/>
    <property type="project" value="TreeGrafter"/>
</dbReference>
<dbReference type="InterPro" id="IPR027963">
    <property type="entry name" value="MEIOC"/>
</dbReference>